<keyword evidence="10" id="KW-0548">Nucleotidyltransferase</keyword>
<evidence type="ECO:0000313" key="11">
    <source>
        <dbReference type="Proteomes" id="UP000627446"/>
    </source>
</evidence>
<evidence type="ECO:0000256" key="6">
    <source>
        <dbReference type="ARBA" id="ARBA00023134"/>
    </source>
</evidence>
<dbReference type="CDD" id="cd02503">
    <property type="entry name" value="MobA"/>
    <property type="match status" value="1"/>
</dbReference>
<protein>
    <recommendedName>
        <fullName evidence="8">Molybdenum cofactor guanylyltransferase</fullName>
        <shortName evidence="8">MoCo guanylyltransferase</shortName>
        <ecNumber evidence="8">2.7.7.77</ecNumber>
    </recommendedName>
    <alternativeName>
        <fullName evidence="8">GTP:molybdopterin guanylyltransferase</fullName>
    </alternativeName>
    <alternativeName>
        <fullName evidence="8">Mo-MPT guanylyltransferase</fullName>
    </alternativeName>
    <alternativeName>
        <fullName evidence="8">Molybdopterin guanylyltransferase</fullName>
    </alternativeName>
    <alternativeName>
        <fullName evidence="8">Molybdopterin-guanine dinucleotide synthase</fullName>
        <shortName evidence="8">MGD synthase</shortName>
    </alternativeName>
</protein>
<feature type="binding site" evidence="8">
    <location>
        <position position="101"/>
    </location>
    <ligand>
        <name>GTP</name>
        <dbReference type="ChEBI" id="CHEBI:37565"/>
    </ligand>
</feature>
<gene>
    <name evidence="8 10" type="primary">mobA</name>
    <name evidence="10" type="ORF">H8K36_12875</name>
</gene>
<dbReference type="InterPro" id="IPR013482">
    <property type="entry name" value="Molybde_CF_guanTrfase"/>
</dbReference>
<dbReference type="GO" id="GO:0061603">
    <property type="term" value="F:molybdenum cofactor guanylyltransferase activity"/>
    <property type="evidence" value="ECO:0007669"/>
    <property type="project" value="UniProtKB-EC"/>
</dbReference>
<evidence type="ECO:0000256" key="8">
    <source>
        <dbReference type="HAMAP-Rule" id="MF_00316"/>
    </source>
</evidence>
<accession>A0A923HVT8</accession>
<feature type="domain" description="MobA-like NTP transferase" evidence="9">
    <location>
        <begin position="9"/>
        <end position="169"/>
    </location>
</feature>
<dbReference type="Proteomes" id="UP000627446">
    <property type="component" value="Unassembled WGS sequence"/>
</dbReference>
<dbReference type="Pfam" id="PF12804">
    <property type="entry name" value="NTP_transf_3"/>
    <property type="match status" value="1"/>
</dbReference>
<dbReference type="InterPro" id="IPR029044">
    <property type="entry name" value="Nucleotide-diphossugar_trans"/>
</dbReference>
<name>A0A923HVT8_9BURK</name>
<evidence type="ECO:0000313" key="10">
    <source>
        <dbReference type="EMBL" id="MBC3882279.1"/>
    </source>
</evidence>
<evidence type="ECO:0000256" key="5">
    <source>
        <dbReference type="ARBA" id="ARBA00022842"/>
    </source>
</evidence>
<keyword evidence="7 8" id="KW-0501">Molybdenum cofactor biosynthesis</keyword>
<dbReference type="HAMAP" id="MF_00316">
    <property type="entry name" value="MobA"/>
    <property type="match status" value="1"/>
</dbReference>
<feature type="binding site" evidence="8">
    <location>
        <position position="71"/>
    </location>
    <ligand>
        <name>GTP</name>
        <dbReference type="ChEBI" id="CHEBI:37565"/>
    </ligand>
</feature>
<dbReference type="Gene3D" id="3.90.550.10">
    <property type="entry name" value="Spore Coat Polysaccharide Biosynthesis Protein SpsA, Chain A"/>
    <property type="match status" value="1"/>
</dbReference>
<dbReference type="EMBL" id="JACOFZ010000004">
    <property type="protein sequence ID" value="MBC3882279.1"/>
    <property type="molecule type" value="Genomic_DNA"/>
</dbReference>
<dbReference type="InterPro" id="IPR025877">
    <property type="entry name" value="MobA-like_NTP_Trfase"/>
</dbReference>
<dbReference type="GO" id="GO:0005525">
    <property type="term" value="F:GTP binding"/>
    <property type="evidence" value="ECO:0007669"/>
    <property type="project" value="UniProtKB-UniRule"/>
</dbReference>
<reference evidence="10" key="1">
    <citation type="submission" date="2020-08" db="EMBL/GenBank/DDBJ databases">
        <title>Novel species isolated from subtropical streams in China.</title>
        <authorList>
            <person name="Lu H."/>
        </authorList>
    </citation>
    <scope>NUCLEOTIDE SEQUENCE</scope>
    <source>
        <strain evidence="10">LX22W</strain>
    </source>
</reference>
<comment type="subcellular location">
    <subcellularLocation>
        <location evidence="8">Cytoplasm</location>
    </subcellularLocation>
</comment>
<sequence length="205" mass="23152">MIHRTEITGLILAGGRGMRMGHVNKGLQTMQGKTMVEHVIARLKPQVGNLIINANQDLERYREFELAVFPDSIANYAGPLAGLESGLQHCQTKYLLSAPCDSPFLPIDLANKLATTMVKQGTQIAVPFTEELVQGQLLKQLQPVFCLVERDLHHHLRDFLEHGGRKISDWLGQLRVSEVKFEDHQEFRNINTRAELNFYSPSIQP</sequence>
<comment type="cofactor">
    <cofactor evidence="8">
        <name>Mg(2+)</name>
        <dbReference type="ChEBI" id="CHEBI:18420"/>
    </cofactor>
</comment>
<dbReference type="GO" id="GO:0005737">
    <property type="term" value="C:cytoplasm"/>
    <property type="evidence" value="ECO:0007669"/>
    <property type="project" value="UniProtKB-SubCell"/>
</dbReference>
<comment type="similarity">
    <text evidence="8">Belongs to the MobA family.</text>
</comment>
<keyword evidence="6 8" id="KW-0342">GTP-binding</keyword>
<feature type="binding site" evidence="8">
    <location>
        <position position="101"/>
    </location>
    <ligand>
        <name>Mg(2+)</name>
        <dbReference type="ChEBI" id="CHEBI:18420"/>
    </ligand>
</feature>
<dbReference type="EC" id="2.7.7.77" evidence="8"/>
<feature type="binding site" evidence="8">
    <location>
        <position position="53"/>
    </location>
    <ligand>
        <name>GTP</name>
        <dbReference type="ChEBI" id="CHEBI:37565"/>
    </ligand>
</feature>
<dbReference type="NCBIfam" id="TIGR02665">
    <property type="entry name" value="molyb_mobA"/>
    <property type="match status" value="1"/>
</dbReference>
<evidence type="ECO:0000256" key="3">
    <source>
        <dbReference type="ARBA" id="ARBA00022723"/>
    </source>
</evidence>
<comment type="caution">
    <text evidence="10">The sequence shown here is derived from an EMBL/GenBank/DDBJ whole genome shotgun (WGS) entry which is preliminary data.</text>
</comment>
<keyword evidence="5 8" id="KW-0460">Magnesium</keyword>
<comment type="subunit">
    <text evidence="8">Monomer.</text>
</comment>
<comment type="catalytic activity">
    <reaction evidence="8">
        <text>Mo-molybdopterin + GTP + H(+) = Mo-molybdopterin guanine dinucleotide + diphosphate</text>
        <dbReference type="Rhea" id="RHEA:34243"/>
        <dbReference type="ChEBI" id="CHEBI:15378"/>
        <dbReference type="ChEBI" id="CHEBI:33019"/>
        <dbReference type="ChEBI" id="CHEBI:37565"/>
        <dbReference type="ChEBI" id="CHEBI:71302"/>
        <dbReference type="ChEBI" id="CHEBI:71310"/>
        <dbReference type="EC" id="2.7.7.77"/>
    </reaction>
</comment>
<keyword evidence="1 8" id="KW-0963">Cytoplasm</keyword>
<dbReference type="GO" id="GO:1902758">
    <property type="term" value="P:bis(molybdopterin guanine dinucleotide)molybdenum biosynthetic process"/>
    <property type="evidence" value="ECO:0007669"/>
    <property type="project" value="TreeGrafter"/>
</dbReference>
<feature type="binding site" evidence="8">
    <location>
        <position position="25"/>
    </location>
    <ligand>
        <name>GTP</name>
        <dbReference type="ChEBI" id="CHEBI:37565"/>
    </ligand>
</feature>
<proteinExistence type="inferred from homology"/>
<dbReference type="PANTHER" id="PTHR19136">
    <property type="entry name" value="MOLYBDENUM COFACTOR GUANYLYLTRANSFERASE"/>
    <property type="match status" value="1"/>
</dbReference>
<dbReference type="GO" id="GO:0046872">
    <property type="term" value="F:metal ion binding"/>
    <property type="evidence" value="ECO:0007669"/>
    <property type="project" value="UniProtKB-KW"/>
</dbReference>
<evidence type="ECO:0000256" key="7">
    <source>
        <dbReference type="ARBA" id="ARBA00023150"/>
    </source>
</evidence>
<evidence type="ECO:0000256" key="2">
    <source>
        <dbReference type="ARBA" id="ARBA00022679"/>
    </source>
</evidence>
<comment type="domain">
    <text evidence="8">The N-terminal domain determines nucleotide recognition and specific binding, while the C-terminal domain determines the specific binding to the target protein.</text>
</comment>
<keyword evidence="11" id="KW-1185">Reference proteome</keyword>
<dbReference type="AlphaFoldDB" id="A0A923HVT8"/>
<keyword evidence="2 8" id="KW-0808">Transferase</keyword>
<keyword evidence="3 8" id="KW-0479">Metal-binding</keyword>
<dbReference type="PANTHER" id="PTHR19136:SF81">
    <property type="entry name" value="MOLYBDENUM COFACTOR GUANYLYLTRANSFERASE"/>
    <property type="match status" value="1"/>
</dbReference>
<feature type="binding site" evidence="8">
    <location>
        <begin position="12"/>
        <end position="14"/>
    </location>
    <ligand>
        <name>GTP</name>
        <dbReference type="ChEBI" id="CHEBI:37565"/>
    </ligand>
</feature>
<keyword evidence="4 8" id="KW-0547">Nucleotide-binding</keyword>
<comment type="function">
    <text evidence="8">Transfers a GMP moiety from GTP to Mo-molybdopterin (Mo-MPT) cofactor (Moco or molybdenum cofactor) to form Mo-molybdopterin guanine dinucleotide (Mo-MGD) cofactor.</text>
</comment>
<dbReference type="RefSeq" id="WP_186916879.1">
    <property type="nucleotide sequence ID" value="NZ_JACOFZ010000004.1"/>
</dbReference>
<organism evidence="10 11">
    <name type="scientific">Undibacterium nitidum</name>
    <dbReference type="NCBI Taxonomy" id="2762298"/>
    <lineage>
        <taxon>Bacteria</taxon>
        <taxon>Pseudomonadati</taxon>
        <taxon>Pseudomonadota</taxon>
        <taxon>Betaproteobacteria</taxon>
        <taxon>Burkholderiales</taxon>
        <taxon>Oxalobacteraceae</taxon>
        <taxon>Undibacterium</taxon>
    </lineage>
</organism>
<dbReference type="SUPFAM" id="SSF53448">
    <property type="entry name" value="Nucleotide-diphospho-sugar transferases"/>
    <property type="match status" value="1"/>
</dbReference>
<evidence type="ECO:0000259" key="9">
    <source>
        <dbReference type="Pfam" id="PF12804"/>
    </source>
</evidence>
<evidence type="ECO:0000256" key="1">
    <source>
        <dbReference type="ARBA" id="ARBA00022490"/>
    </source>
</evidence>
<evidence type="ECO:0000256" key="4">
    <source>
        <dbReference type="ARBA" id="ARBA00022741"/>
    </source>
</evidence>